<dbReference type="EMBL" id="CM042038">
    <property type="protein sequence ID" value="KAI3730493.1"/>
    <property type="molecule type" value="Genomic_DNA"/>
</dbReference>
<dbReference type="Proteomes" id="UP001056120">
    <property type="component" value="Linkage Group LG21"/>
</dbReference>
<proteinExistence type="predicted"/>
<name>A0ACB9C8A0_9ASTR</name>
<evidence type="ECO:0000313" key="2">
    <source>
        <dbReference type="Proteomes" id="UP001056120"/>
    </source>
</evidence>
<evidence type="ECO:0000313" key="1">
    <source>
        <dbReference type="EMBL" id="KAI3730493.1"/>
    </source>
</evidence>
<reference evidence="2" key="1">
    <citation type="journal article" date="2022" name="Mol. Ecol. Resour.">
        <title>The genomes of chicory, endive, great burdock and yacon provide insights into Asteraceae palaeo-polyploidization history and plant inulin production.</title>
        <authorList>
            <person name="Fan W."/>
            <person name="Wang S."/>
            <person name="Wang H."/>
            <person name="Wang A."/>
            <person name="Jiang F."/>
            <person name="Liu H."/>
            <person name="Zhao H."/>
            <person name="Xu D."/>
            <person name="Zhang Y."/>
        </authorList>
    </citation>
    <scope>NUCLEOTIDE SEQUENCE [LARGE SCALE GENOMIC DNA]</scope>
    <source>
        <strain evidence="2">cv. Yunnan</strain>
    </source>
</reference>
<keyword evidence="2" id="KW-1185">Reference proteome</keyword>
<organism evidence="1 2">
    <name type="scientific">Smallanthus sonchifolius</name>
    <dbReference type="NCBI Taxonomy" id="185202"/>
    <lineage>
        <taxon>Eukaryota</taxon>
        <taxon>Viridiplantae</taxon>
        <taxon>Streptophyta</taxon>
        <taxon>Embryophyta</taxon>
        <taxon>Tracheophyta</taxon>
        <taxon>Spermatophyta</taxon>
        <taxon>Magnoliopsida</taxon>
        <taxon>eudicotyledons</taxon>
        <taxon>Gunneridae</taxon>
        <taxon>Pentapetalae</taxon>
        <taxon>asterids</taxon>
        <taxon>campanulids</taxon>
        <taxon>Asterales</taxon>
        <taxon>Asteraceae</taxon>
        <taxon>Asteroideae</taxon>
        <taxon>Heliantheae alliance</taxon>
        <taxon>Millerieae</taxon>
        <taxon>Smallanthus</taxon>
    </lineage>
</organism>
<gene>
    <name evidence="1" type="ORF">L1987_61663</name>
</gene>
<accession>A0ACB9C8A0</accession>
<comment type="caution">
    <text evidence="1">The sequence shown here is derived from an EMBL/GenBank/DDBJ whole genome shotgun (WGS) entry which is preliminary data.</text>
</comment>
<protein>
    <submittedName>
        <fullName evidence="1">Uncharacterized protein</fullName>
    </submittedName>
</protein>
<sequence>MSLTMNFVLKKSDLMLKKERVHINSIKTTTISCRAKELLQVHNKKTLYQVLSVESHNVSFRELKNAYRAKALELHPDVCSSLKKEECTTRFVELREAYEVLSDPNSRRMYDLSLVGDHANFHEQEVQFSRTVWEMQLDGLKQRSVTRPKRTNIRFV</sequence>
<reference evidence="1 2" key="2">
    <citation type="journal article" date="2022" name="Mol. Ecol. Resour.">
        <title>The genomes of chicory, endive, great burdock and yacon provide insights into Asteraceae paleo-polyploidization history and plant inulin production.</title>
        <authorList>
            <person name="Fan W."/>
            <person name="Wang S."/>
            <person name="Wang H."/>
            <person name="Wang A."/>
            <person name="Jiang F."/>
            <person name="Liu H."/>
            <person name="Zhao H."/>
            <person name="Xu D."/>
            <person name="Zhang Y."/>
        </authorList>
    </citation>
    <scope>NUCLEOTIDE SEQUENCE [LARGE SCALE GENOMIC DNA]</scope>
    <source>
        <strain evidence="2">cv. Yunnan</strain>
        <tissue evidence="1">Leaves</tissue>
    </source>
</reference>